<dbReference type="EMBL" id="JBHSBC010000002">
    <property type="protein sequence ID" value="MFC3979183.1"/>
    <property type="molecule type" value="Genomic_DNA"/>
</dbReference>
<evidence type="ECO:0008006" key="3">
    <source>
        <dbReference type="Google" id="ProtNLM"/>
    </source>
</evidence>
<name>A0ABV8ES46_9ACTN</name>
<gene>
    <name evidence="1" type="ORF">ACFOYY_03565</name>
</gene>
<comment type="caution">
    <text evidence="1">The sequence shown here is derived from an EMBL/GenBank/DDBJ whole genome shotgun (WGS) entry which is preliminary data.</text>
</comment>
<evidence type="ECO:0000313" key="1">
    <source>
        <dbReference type="EMBL" id="MFC3979183.1"/>
    </source>
</evidence>
<organism evidence="1 2">
    <name type="scientific">Streptosporangium jomthongense</name>
    <dbReference type="NCBI Taxonomy" id="1193683"/>
    <lineage>
        <taxon>Bacteria</taxon>
        <taxon>Bacillati</taxon>
        <taxon>Actinomycetota</taxon>
        <taxon>Actinomycetes</taxon>
        <taxon>Streptosporangiales</taxon>
        <taxon>Streptosporangiaceae</taxon>
        <taxon>Streptosporangium</taxon>
    </lineage>
</organism>
<evidence type="ECO:0000313" key="2">
    <source>
        <dbReference type="Proteomes" id="UP001595698"/>
    </source>
</evidence>
<accession>A0ABV8ES46</accession>
<dbReference type="RefSeq" id="WP_352011891.1">
    <property type="nucleotide sequence ID" value="NZ_JBHSBC010000002.1"/>
</dbReference>
<protein>
    <recommendedName>
        <fullName evidence="3">Aromatic ring-opening dioxygenase LigA</fullName>
    </recommendedName>
</protein>
<dbReference type="Proteomes" id="UP001595698">
    <property type="component" value="Unassembled WGS sequence"/>
</dbReference>
<reference evidence="2" key="1">
    <citation type="journal article" date="2019" name="Int. J. Syst. Evol. Microbiol.">
        <title>The Global Catalogue of Microorganisms (GCM) 10K type strain sequencing project: providing services to taxonomists for standard genome sequencing and annotation.</title>
        <authorList>
            <consortium name="The Broad Institute Genomics Platform"/>
            <consortium name="The Broad Institute Genome Sequencing Center for Infectious Disease"/>
            <person name="Wu L."/>
            <person name="Ma J."/>
        </authorList>
    </citation>
    <scope>NUCLEOTIDE SEQUENCE [LARGE SCALE GENOMIC DNA]</scope>
    <source>
        <strain evidence="2">TBRC 7912</strain>
    </source>
</reference>
<keyword evidence="2" id="KW-1185">Reference proteome</keyword>
<sequence>MNDPRRLAATLVGAVGVTTLTAGAVMTARGLRGRDEIRDELSRQRITFPEKGLPPELTAYAGHPVENGVQARAFADMIGGNVRHATRGRTYSEVTAELHAAGGQDDSLAALRQTAFMGETLRASLMTAYQAWQITSLTVGLGAVLMGAGAAFVTVGAVMSSGG</sequence>
<proteinExistence type="predicted"/>